<evidence type="ECO:0000256" key="5">
    <source>
        <dbReference type="ARBA" id="ARBA00022857"/>
    </source>
</evidence>
<feature type="domain" description="DHFR" evidence="10">
    <location>
        <begin position="1"/>
        <end position="157"/>
    </location>
</feature>
<dbReference type="InterPro" id="IPR012259">
    <property type="entry name" value="DHFR"/>
</dbReference>
<dbReference type="InterPro" id="IPR024072">
    <property type="entry name" value="DHFR-like_dom_sf"/>
</dbReference>
<proteinExistence type="inferred from homology"/>
<evidence type="ECO:0000256" key="8">
    <source>
        <dbReference type="PIRNR" id="PIRNR000194"/>
    </source>
</evidence>
<sequence length="158" mass="17814">MIVAHAKKRVIGKDNQMPWHMPADLKYFKQTTLKKPVVMGRKTFESIGFPLPGRRNIVISRDPSYQADGIEVVSSIEAALKSAEVSEEIMVIGGGSIYEHCLPFADRLYVTEIDLATDGDTFFPDYLSDGNWQCVLEDAHQADSDNPHNYCFKVYQRA</sequence>
<evidence type="ECO:0000313" key="12">
    <source>
        <dbReference type="Proteomes" id="UP000307999"/>
    </source>
</evidence>
<evidence type="ECO:0000256" key="4">
    <source>
        <dbReference type="ARBA" id="ARBA00022563"/>
    </source>
</evidence>
<evidence type="ECO:0000256" key="9">
    <source>
        <dbReference type="RuleBase" id="RU004474"/>
    </source>
</evidence>
<dbReference type="SUPFAM" id="SSF53597">
    <property type="entry name" value="Dihydrofolate reductase-like"/>
    <property type="match status" value="1"/>
</dbReference>
<comment type="pathway">
    <text evidence="1 8">Cofactor biosynthesis; tetrahydrofolate biosynthesis; 5,6,7,8-tetrahydrofolate from 7,8-dihydrofolate: step 1/1.</text>
</comment>
<evidence type="ECO:0000256" key="3">
    <source>
        <dbReference type="ARBA" id="ARBA00012856"/>
    </source>
</evidence>
<dbReference type="PRINTS" id="PR00070">
    <property type="entry name" value="DHFR"/>
</dbReference>
<reference evidence="11 12" key="1">
    <citation type="submission" date="2019-04" db="EMBL/GenBank/DDBJ databases">
        <title>Thalassotalea guangxiensis sp. nov., isolated from sediment of the coastal wetland.</title>
        <authorList>
            <person name="Zheng S."/>
            <person name="Zhang D."/>
        </authorList>
    </citation>
    <scope>NUCLEOTIDE SEQUENCE [LARGE SCALE GENOMIC DNA]</scope>
    <source>
        <strain evidence="11 12">ZS-4</strain>
    </source>
</reference>
<evidence type="ECO:0000313" key="11">
    <source>
        <dbReference type="EMBL" id="TKB46954.1"/>
    </source>
</evidence>
<comment type="caution">
    <text evidence="11">The sequence shown here is derived from an EMBL/GenBank/DDBJ whole genome shotgun (WGS) entry which is preliminary data.</text>
</comment>
<dbReference type="GO" id="GO:0004146">
    <property type="term" value="F:dihydrofolate reductase activity"/>
    <property type="evidence" value="ECO:0007669"/>
    <property type="project" value="UniProtKB-EC"/>
</dbReference>
<dbReference type="GO" id="GO:0046654">
    <property type="term" value="P:tetrahydrofolate biosynthetic process"/>
    <property type="evidence" value="ECO:0007669"/>
    <property type="project" value="UniProtKB-UniPathway"/>
</dbReference>
<dbReference type="EC" id="1.5.1.3" evidence="3 8"/>
<dbReference type="FunFam" id="3.40.430.10:FF:000001">
    <property type="entry name" value="Dihydrofolate reductase"/>
    <property type="match status" value="1"/>
</dbReference>
<organism evidence="11 12">
    <name type="scientific">Thalassotalea mangrovi</name>
    <dbReference type="NCBI Taxonomy" id="2572245"/>
    <lineage>
        <taxon>Bacteria</taxon>
        <taxon>Pseudomonadati</taxon>
        <taxon>Pseudomonadota</taxon>
        <taxon>Gammaproteobacteria</taxon>
        <taxon>Alteromonadales</taxon>
        <taxon>Colwelliaceae</taxon>
        <taxon>Thalassotalea</taxon>
    </lineage>
</organism>
<dbReference type="Pfam" id="PF00186">
    <property type="entry name" value="DHFR_1"/>
    <property type="match status" value="1"/>
</dbReference>
<dbReference type="InterPro" id="IPR017925">
    <property type="entry name" value="DHFR_CS"/>
</dbReference>
<comment type="catalytic activity">
    <reaction evidence="8">
        <text>(6S)-5,6,7,8-tetrahydrofolate + NADP(+) = 7,8-dihydrofolate + NADPH + H(+)</text>
        <dbReference type="Rhea" id="RHEA:15009"/>
        <dbReference type="ChEBI" id="CHEBI:15378"/>
        <dbReference type="ChEBI" id="CHEBI:57451"/>
        <dbReference type="ChEBI" id="CHEBI:57453"/>
        <dbReference type="ChEBI" id="CHEBI:57783"/>
        <dbReference type="ChEBI" id="CHEBI:58349"/>
        <dbReference type="EC" id="1.5.1.3"/>
    </reaction>
</comment>
<gene>
    <name evidence="11" type="primary">folA</name>
    <name evidence="11" type="ORF">E8M12_02925</name>
</gene>
<dbReference type="Proteomes" id="UP000307999">
    <property type="component" value="Unassembled WGS sequence"/>
</dbReference>
<keyword evidence="5 8" id="KW-0521">NADP</keyword>
<protein>
    <recommendedName>
        <fullName evidence="3 8">Dihydrofolate reductase</fullName>
        <ecNumber evidence="3 8">1.5.1.3</ecNumber>
    </recommendedName>
</protein>
<dbReference type="PANTHER" id="PTHR48069:SF3">
    <property type="entry name" value="DIHYDROFOLATE REDUCTASE"/>
    <property type="match status" value="1"/>
</dbReference>
<dbReference type="NCBIfam" id="NF008037">
    <property type="entry name" value="PRK10769.1"/>
    <property type="match status" value="1"/>
</dbReference>
<dbReference type="GO" id="GO:0070401">
    <property type="term" value="F:NADP+ binding"/>
    <property type="evidence" value="ECO:0007669"/>
    <property type="project" value="UniProtKB-ARBA"/>
</dbReference>
<dbReference type="PIRSF" id="PIRSF000194">
    <property type="entry name" value="DHFR"/>
    <property type="match status" value="1"/>
</dbReference>
<dbReference type="PROSITE" id="PS51330">
    <property type="entry name" value="DHFR_2"/>
    <property type="match status" value="1"/>
</dbReference>
<keyword evidence="4 8" id="KW-0554">One-carbon metabolism</keyword>
<dbReference type="InterPro" id="IPR001796">
    <property type="entry name" value="DHFR_dom"/>
</dbReference>
<keyword evidence="12" id="KW-1185">Reference proteome</keyword>
<dbReference type="PROSITE" id="PS00075">
    <property type="entry name" value="DHFR_1"/>
    <property type="match status" value="1"/>
</dbReference>
<dbReference type="Gene3D" id="3.40.430.10">
    <property type="entry name" value="Dihydrofolate Reductase, subunit A"/>
    <property type="match status" value="1"/>
</dbReference>
<dbReference type="GO" id="GO:0046452">
    <property type="term" value="P:dihydrofolate metabolic process"/>
    <property type="evidence" value="ECO:0007669"/>
    <property type="project" value="TreeGrafter"/>
</dbReference>
<evidence type="ECO:0000256" key="2">
    <source>
        <dbReference type="ARBA" id="ARBA00009539"/>
    </source>
</evidence>
<dbReference type="CDD" id="cd00209">
    <property type="entry name" value="DHFR"/>
    <property type="match status" value="1"/>
</dbReference>
<comment type="function">
    <text evidence="7 8">Key enzyme in folate metabolism. Catalyzes an essential reaction for de novo glycine and purine synthesis, and for DNA precursor synthesis.</text>
</comment>
<evidence type="ECO:0000259" key="10">
    <source>
        <dbReference type="PROSITE" id="PS51330"/>
    </source>
</evidence>
<dbReference type="EMBL" id="SWDB01000005">
    <property type="protein sequence ID" value="TKB46954.1"/>
    <property type="molecule type" value="Genomic_DNA"/>
</dbReference>
<dbReference type="GO" id="GO:0046655">
    <property type="term" value="P:folic acid metabolic process"/>
    <property type="evidence" value="ECO:0007669"/>
    <property type="project" value="TreeGrafter"/>
</dbReference>
<accession>A0A4V5NUL2</accession>
<evidence type="ECO:0000256" key="1">
    <source>
        <dbReference type="ARBA" id="ARBA00004903"/>
    </source>
</evidence>
<dbReference type="GO" id="GO:0005829">
    <property type="term" value="C:cytosol"/>
    <property type="evidence" value="ECO:0007669"/>
    <property type="project" value="TreeGrafter"/>
</dbReference>
<name>A0A4V5NUL2_9GAMM</name>
<dbReference type="OrthoDB" id="9804315at2"/>
<dbReference type="GO" id="GO:0006730">
    <property type="term" value="P:one-carbon metabolic process"/>
    <property type="evidence" value="ECO:0007669"/>
    <property type="project" value="UniProtKB-KW"/>
</dbReference>
<evidence type="ECO:0000256" key="7">
    <source>
        <dbReference type="ARBA" id="ARBA00025067"/>
    </source>
</evidence>
<dbReference type="UniPathway" id="UPA00077">
    <property type="reaction ID" value="UER00158"/>
</dbReference>
<dbReference type="PANTHER" id="PTHR48069">
    <property type="entry name" value="DIHYDROFOLATE REDUCTASE"/>
    <property type="match status" value="1"/>
</dbReference>
<evidence type="ECO:0000256" key="6">
    <source>
        <dbReference type="ARBA" id="ARBA00023002"/>
    </source>
</evidence>
<keyword evidence="6 8" id="KW-0560">Oxidoreductase</keyword>
<comment type="similarity">
    <text evidence="2 8 9">Belongs to the dihydrofolate reductase family.</text>
</comment>
<dbReference type="AlphaFoldDB" id="A0A4V5NUL2"/>